<dbReference type="InterPro" id="IPR006530">
    <property type="entry name" value="YD"/>
</dbReference>
<comment type="caution">
    <text evidence="2">The sequence shown here is derived from an EMBL/GenBank/DDBJ whole genome shotgun (WGS) entry which is preliminary data.</text>
</comment>
<evidence type="ECO:0000313" key="2">
    <source>
        <dbReference type="EMBL" id="MDK2126922.1"/>
    </source>
</evidence>
<feature type="region of interest" description="Disordered" evidence="1">
    <location>
        <begin position="1"/>
        <end position="41"/>
    </location>
</feature>
<evidence type="ECO:0008006" key="4">
    <source>
        <dbReference type="Google" id="ProtNLM"/>
    </source>
</evidence>
<name>A0ABT7E3M5_9NEIS</name>
<evidence type="ECO:0000256" key="1">
    <source>
        <dbReference type="SAM" id="MobiDB-lite"/>
    </source>
</evidence>
<gene>
    <name evidence="2" type="ORF">PZA18_23030</name>
</gene>
<dbReference type="RefSeq" id="WP_284103243.1">
    <property type="nucleotide sequence ID" value="NZ_JARRAF010000066.1"/>
</dbReference>
<keyword evidence="3" id="KW-1185">Reference proteome</keyword>
<feature type="compositionally biased region" description="Polar residues" evidence="1">
    <location>
        <begin position="1"/>
        <end position="18"/>
    </location>
</feature>
<reference evidence="2" key="1">
    <citation type="submission" date="2023-03" db="EMBL/GenBank/DDBJ databases">
        <title>Chitinimonas shenzhenensis gen. nov., sp. nov., a novel member of family Burkholderiaceae isolated from activated sludge collected in Shen Zhen, China.</title>
        <authorList>
            <person name="Wang X."/>
        </authorList>
    </citation>
    <scope>NUCLEOTIDE SEQUENCE</scope>
    <source>
        <strain evidence="2">DQS-5</strain>
    </source>
</reference>
<sequence length="281" mass="30319">MVSSVHSQSNSAINTSLPQFGDRESTSSQGAQTSSAQAITPASVREHDELLLGQELPTVGTYDRQGRMSGEPGAVVEGLVPRLRWEGETVYRHDEAGHDTGFGWDAASQHYVAADGSLASLQREGDQLVWRLGEVTERFHGQSGQLQQRLGTSGHTDYHYHADGRLDRADSDHGAHARYDYDASGRLNGVVVALDGSGDTSRHFYDAQGRLQATLQADGQLQQCLYDPDGTLTGYRHCQRTVPAADQAAARLDTLLSQYASADDPIRSLSAETAAPAVRLA</sequence>
<evidence type="ECO:0000313" key="3">
    <source>
        <dbReference type="Proteomes" id="UP001172778"/>
    </source>
</evidence>
<dbReference type="NCBIfam" id="TIGR01643">
    <property type="entry name" value="YD_repeat_2x"/>
    <property type="match status" value="1"/>
</dbReference>
<protein>
    <recommendedName>
        <fullName evidence="4">RHS repeat protein</fullName>
    </recommendedName>
</protein>
<dbReference type="Proteomes" id="UP001172778">
    <property type="component" value="Unassembled WGS sequence"/>
</dbReference>
<organism evidence="2 3">
    <name type="scientific">Parachitinimonas caeni</name>
    <dbReference type="NCBI Taxonomy" id="3031301"/>
    <lineage>
        <taxon>Bacteria</taxon>
        <taxon>Pseudomonadati</taxon>
        <taxon>Pseudomonadota</taxon>
        <taxon>Betaproteobacteria</taxon>
        <taxon>Neisseriales</taxon>
        <taxon>Chitinibacteraceae</taxon>
        <taxon>Parachitinimonas</taxon>
    </lineage>
</organism>
<dbReference type="Gene3D" id="2.180.10.10">
    <property type="entry name" value="RHS repeat-associated core"/>
    <property type="match status" value="1"/>
</dbReference>
<proteinExistence type="predicted"/>
<accession>A0ABT7E3M5</accession>
<dbReference type="EMBL" id="JARRAF010000066">
    <property type="protein sequence ID" value="MDK2126922.1"/>
    <property type="molecule type" value="Genomic_DNA"/>
</dbReference>
<feature type="compositionally biased region" description="Low complexity" evidence="1">
    <location>
        <begin position="26"/>
        <end position="40"/>
    </location>
</feature>
<feature type="non-terminal residue" evidence="2">
    <location>
        <position position="281"/>
    </location>
</feature>